<keyword evidence="5" id="KW-0732">Signal</keyword>
<keyword evidence="7" id="KW-1185">Reference proteome</keyword>
<dbReference type="Gene3D" id="3.40.50.2300">
    <property type="match status" value="2"/>
</dbReference>
<proteinExistence type="predicted"/>
<dbReference type="InterPro" id="IPR028082">
    <property type="entry name" value="Peripla_BP_I"/>
</dbReference>
<evidence type="ECO:0000313" key="7">
    <source>
        <dbReference type="Proteomes" id="UP000695022"/>
    </source>
</evidence>
<feature type="domain" description="Receptor ligand binding region" evidence="6">
    <location>
        <begin position="48"/>
        <end position="218"/>
    </location>
</feature>
<keyword evidence="2" id="KW-0812">Transmembrane</keyword>
<dbReference type="PANTHER" id="PTHR44755:SF8">
    <property type="entry name" value="RECEPTOR LIGAND BINDING REGION DOMAIN-CONTAINING PROTEIN"/>
    <property type="match status" value="1"/>
</dbReference>
<sequence>MACSATCIVVVGALLITSACYAVEEQDVLTVGVLLPWSATRPLGPSIASAATIAIDDINANASLLPDNTLRFVWLDTQCDEKMGLHAIVNMWSRRHADHIRGFIGPGCDVVCETAGLLASAWNMPIVSWGCTSNHLSDKDAYNTLARVVGPFTSVAPIGVAVMHRWRWKRVGILAAADVSWQLTAETLKVQLIAGGIDIPFFQRFEHGHKHMTKLQKARHLNIVRRAKDTVRGA</sequence>
<dbReference type="SUPFAM" id="SSF53822">
    <property type="entry name" value="Periplasmic binding protein-like I"/>
    <property type="match status" value="1"/>
</dbReference>
<dbReference type="RefSeq" id="XP_014664127.1">
    <property type="nucleotide sequence ID" value="XM_014808641.1"/>
</dbReference>
<dbReference type="Pfam" id="PF01094">
    <property type="entry name" value="ANF_receptor"/>
    <property type="match status" value="1"/>
</dbReference>
<organism evidence="7 8">
    <name type="scientific">Priapulus caudatus</name>
    <name type="common">Priapulid worm</name>
    <dbReference type="NCBI Taxonomy" id="37621"/>
    <lineage>
        <taxon>Eukaryota</taxon>
        <taxon>Metazoa</taxon>
        <taxon>Ecdysozoa</taxon>
        <taxon>Scalidophora</taxon>
        <taxon>Priapulida</taxon>
        <taxon>Priapulimorpha</taxon>
        <taxon>Priapulimorphida</taxon>
        <taxon>Priapulidae</taxon>
        <taxon>Priapulus</taxon>
    </lineage>
</organism>
<reference evidence="8" key="1">
    <citation type="submission" date="2025-08" db="UniProtKB">
        <authorList>
            <consortium name="RefSeq"/>
        </authorList>
    </citation>
    <scope>IDENTIFICATION</scope>
</reference>
<evidence type="ECO:0000313" key="8">
    <source>
        <dbReference type="RefSeq" id="XP_014664127.1"/>
    </source>
</evidence>
<evidence type="ECO:0000259" key="6">
    <source>
        <dbReference type="Pfam" id="PF01094"/>
    </source>
</evidence>
<comment type="subcellular location">
    <subcellularLocation>
        <location evidence="1">Membrane</location>
    </subcellularLocation>
</comment>
<evidence type="ECO:0000256" key="2">
    <source>
        <dbReference type="ARBA" id="ARBA00022692"/>
    </source>
</evidence>
<evidence type="ECO:0000256" key="4">
    <source>
        <dbReference type="ARBA" id="ARBA00023136"/>
    </source>
</evidence>
<protein>
    <submittedName>
        <fullName evidence="8">Gamma-aminobutyric acid type B receptor subunit 1-like</fullName>
    </submittedName>
</protein>
<dbReference type="GeneID" id="106806638"/>
<name>A0ABM1DW06_PRICU</name>
<dbReference type="Proteomes" id="UP000695022">
    <property type="component" value="Unplaced"/>
</dbReference>
<feature type="signal peptide" evidence="5">
    <location>
        <begin position="1"/>
        <end position="22"/>
    </location>
</feature>
<evidence type="ECO:0000256" key="3">
    <source>
        <dbReference type="ARBA" id="ARBA00022989"/>
    </source>
</evidence>
<evidence type="ECO:0000256" key="1">
    <source>
        <dbReference type="ARBA" id="ARBA00004370"/>
    </source>
</evidence>
<feature type="chain" id="PRO_5047318169" evidence="5">
    <location>
        <begin position="23"/>
        <end position="234"/>
    </location>
</feature>
<keyword evidence="3" id="KW-1133">Transmembrane helix</keyword>
<gene>
    <name evidence="8" type="primary">LOC106806638</name>
</gene>
<dbReference type="PANTHER" id="PTHR44755">
    <property type="entry name" value="NATRIURETIC PEPTIDE RECEPTOR 3-RELATED"/>
    <property type="match status" value="1"/>
</dbReference>
<accession>A0ABM1DW06</accession>
<evidence type="ECO:0000256" key="5">
    <source>
        <dbReference type="SAM" id="SignalP"/>
    </source>
</evidence>
<dbReference type="InterPro" id="IPR052612">
    <property type="entry name" value="ANP_Clearance_Receptor"/>
</dbReference>
<dbReference type="InterPro" id="IPR001828">
    <property type="entry name" value="ANF_lig-bd_rcpt"/>
</dbReference>
<keyword evidence="4" id="KW-0472">Membrane</keyword>